<evidence type="ECO:0000259" key="6">
    <source>
        <dbReference type="PROSITE" id="PS50977"/>
    </source>
</evidence>
<dbReference type="Proteomes" id="UP000069620">
    <property type="component" value="Unassembled WGS sequence"/>
</dbReference>
<dbReference type="PANTHER" id="PTHR30055">
    <property type="entry name" value="HTH-TYPE TRANSCRIPTIONAL REGULATOR RUTR"/>
    <property type="match status" value="1"/>
</dbReference>
<reference evidence="8" key="2">
    <citation type="submission" date="2016-02" db="EMBL/GenBank/DDBJ databases">
        <title>Draft genome sequence of five rapidly growing Mycobacterium species.</title>
        <authorList>
            <person name="Katahira K."/>
            <person name="Gotou Y."/>
            <person name="Iida K."/>
            <person name="Ogura Y."/>
            <person name="Hayashi T."/>
        </authorList>
    </citation>
    <scope>NUCLEOTIDE SEQUENCE [LARGE SCALE GENOMIC DNA]</scope>
    <source>
        <strain evidence="8">JCM15654</strain>
    </source>
</reference>
<dbReference type="STRING" id="146020.RMCB_0337"/>
<evidence type="ECO:0000256" key="3">
    <source>
        <dbReference type="ARBA" id="ARBA00023125"/>
    </source>
</evidence>
<dbReference type="Gene3D" id="1.10.357.10">
    <property type="entry name" value="Tetracycline Repressor, domain 2"/>
    <property type="match status" value="1"/>
</dbReference>
<keyword evidence="1" id="KW-0678">Repressor</keyword>
<evidence type="ECO:0000313" key="8">
    <source>
        <dbReference type="Proteomes" id="UP000069620"/>
    </source>
</evidence>
<dbReference type="InterPro" id="IPR036271">
    <property type="entry name" value="Tet_transcr_reg_TetR-rel_C_sf"/>
</dbReference>
<reference evidence="8" key="1">
    <citation type="journal article" date="2016" name="Genome Announc.">
        <title>Draft Genome Sequences of Five Rapidly Growing Mycobacterium Species, M. thermoresistibile, M. fortuitum subsp. acetamidolyticum, M. canariasense, M. brisbanense, and M. novocastrense.</title>
        <authorList>
            <person name="Katahira K."/>
            <person name="Ogura Y."/>
            <person name="Gotoh Y."/>
            <person name="Hayashi T."/>
        </authorList>
    </citation>
    <scope>NUCLEOTIDE SEQUENCE [LARGE SCALE GENOMIC DNA]</scope>
    <source>
        <strain evidence="8">JCM15654</strain>
    </source>
</reference>
<dbReference type="InterPro" id="IPR050109">
    <property type="entry name" value="HTH-type_TetR-like_transc_reg"/>
</dbReference>
<evidence type="ECO:0000313" key="7">
    <source>
        <dbReference type="EMBL" id="GAS86241.1"/>
    </source>
</evidence>
<evidence type="ECO:0000256" key="2">
    <source>
        <dbReference type="ARBA" id="ARBA00023015"/>
    </source>
</evidence>
<protein>
    <submittedName>
        <fullName evidence="7">TetR-family transcriptional regulator</fullName>
    </submittedName>
</protein>
<keyword evidence="4" id="KW-0804">Transcription</keyword>
<dbReference type="InterPro" id="IPR001647">
    <property type="entry name" value="HTH_TetR"/>
</dbReference>
<dbReference type="EMBL" id="BCSX01000004">
    <property type="protein sequence ID" value="GAS86241.1"/>
    <property type="molecule type" value="Genomic_DNA"/>
</dbReference>
<keyword evidence="2" id="KW-0805">Transcription regulation</keyword>
<dbReference type="Pfam" id="PF00440">
    <property type="entry name" value="TetR_N"/>
    <property type="match status" value="1"/>
</dbReference>
<dbReference type="InterPro" id="IPR009057">
    <property type="entry name" value="Homeodomain-like_sf"/>
</dbReference>
<organism evidence="7 8">
    <name type="scientific">Mycolicibacterium brisbanense</name>
    <dbReference type="NCBI Taxonomy" id="146020"/>
    <lineage>
        <taxon>Bacteria</taxon>
        <taxon>Bacillati</taxon>
        <taxon>Actinomycetota</taxon>
        <taxon>Actinomycetes</taxon>
        <taxon>Mycobacteriales</taxon>
        <taxon>Mycobacteriaceae</taxon>
        <taxon>Mycolicibacterium</taxon>
    </lineage>
</organism>
<evidence type="ECO:0000256" key="1">
    <source>
        <dbReference type="ARBA" id="ARBA00022491"/>
    </source>
</evidence>
<gene>
    <name evidence="7" type="ORF">RMCB_0337</name>
</gene>
<comment type="caution">
    <text evidence="7">The sequence shown here is derived from an EMBL/GenBank/DDBJ whole genome shotgun (WGS) entry which is preliminary data.</text>
</comment>
<dbReference type="InterPro" id="IPR039538">
    <property type="entry name" value="BetI_C"/>
</dbReference>
<dbReference type="AlphaFoldDB" id="A0A100VUS1"/>
<dbReference type="PANTHER" id="PTHR30055:SF234">
    <property type="entry name" value="HTH-TYPE TRANSCRIPTIONAL REGULATOR BETI"/>
    <property type="match status" value="1"/>
</dbReference>
<dbReference type="SUPFAM" id="SSF48498">
    <property type="entry name" value="Tetracyclin repressor-like, C-terminal domain"/>
    <property type="match status" value="1"/>
</dbReference>
<name>A0A100VUS1_9MYCO</name>
<dbReference type="OrthoDB" id="4548508at2"/>
<dbReference type="GO" id="GO:0003700">
    <property type="term" value="F:DNA-binding transcription factor activity"/>
    <property type="evidence" value="ECO:0007669"/>
    <property type="project" value="TreeGrafter"/>
</dbReference>
<accession>A0A100VUS1</accession>
<evidence type="ECO:0000256" key="4">
    <source>
        <dbReference type="ARBA" id="ARBA00023163"/>
    </source>
</evidence>
<dbReference type="RefSeq" id="WP_029366697.1">
    <property type="nucleotide sequence ID" value="NZ_BCSX01000004.1"/>
</dbReference>
<proteinExistence type="predicted"/>
<keyword evidence="3 5" id="KW-0238">DNA-binding</keyword>
<dbReference type="GO" id="GO:0000976">
    <property type="term" value="F:transcription cis-regulatory region binding"/>
    <property type="evidence" value="ECO:0007669"/>
    <property type="project" value="TreeGrafter"/>
</dbReference>
<dbReference type="PROSITE" id="PS50977">
    <property type="entry name" value="HTH_TETR_2"/>
    <property type="match status" value="1"/>
</dbReference>
<feature type="DNA-binding region" description="H-T-H motif" evidence="5">
    <location>
        <begin position="39"/>
        <end position="58"/>
    </location>
</feature>
<dbReference type="SUPFAM" id="SSF46689">
    <property type="entry name" value="Homeodomain-like"/>
    <property type="match status" value="1"/>
</dbReference>
<dbReference type="Pfam" id="PF13977">
    <property type="entry name" value="TetR_C_6"/>
    <property type="match status" value="1"/>
</dbReference>
<sequence length="215" mass="23270">MSSTAAASRPRRKSPEKRRGEIAAAAGRIAQDDGLAQVTAKRVAEAVGVYPGLVNHYFRSVDELVAAAFAAVNERRRETLKAKVAAESDGPTTELRMFLQDTLAADHDSVALLWLDAWRECRRRPALQQEVIRQMETDIANLTDVLTRGVAAGEFVTDDCAAAAMRILAMIDGTFGQSAVRTALAGTSLVNYPIVTEMLLRTTEQELGLDARALG</sequence>
<evidence type="ECO:0000256" key="5">
    <source>
        <dbReference type="PROSITE-ProRule" id="PRU00335"/>
    </source>
</evidence>
<feature type="domain" description="HTH tetR-type" evidence="6">
    <location>
        <begin position="16"/>
        <end position="76"/>
    </location>
</feature>
<keyword evidence="8" id="KW-1185">Reference proteome</keyword>